<dbReference type="AlphaFoldDB" id="A0A2T0UJD3"/>
<comment type="caution">
    <text evidence="4">The sequence shown here is derived from an EMBL/GenBank/DDBJ whole genome shotgun (WGS) entry which is preliminary data.</text>
</comment>
<proteinExistence type="predicted"/>
<feature type="compositionally biased region" description="Pro residues" evidence="2">
    <location>
        <begin position="1"/>
        <end position="21"/>
    </location>
</feature>
<gene>
    <name evidence="4" type="ORF">B0I28_106371</name>
</gene>
<sequence>MFDPNTPPPQTSQPPLQTAPPKPRRKPLRWRLFADVIAFATAILSLTLAIFAGTSRDEARDEAASLADQIAALDSEIASLSDERDRLQDDLAATPTTDSTTDAGTDGGPAVGSEGEGAYVALDEAVSEEYCENYQSWVPSTLQIDGEEYFEGFQCDMERGGNSTPPMAYLDFVVPNDAVRLTGLAGIDDRSTDDTMVVKFSVLTVPESEEPLFTATLAYGDGAEAFDIPLGETGRVRFQVEVASSDHPDPHEPAIIGWADVRFE</sequence>
<feature type="region of interest" description="Disordered" evidence="2">
    <location>
        <begin position="92"/>
        <end position="114"/>
    </location>
</feature>
<keyword evidence="3" id="KW-1133">Transmembrane helix</keyword>
<name>A0A2T0UJD3_9ACTN</name>
<evidence type="ECO:0000256" key="1">
    <source>
        <dbReference type="SAM" id="Coils"/>
    </source>
</evidence>
<dbReference type="InterPro" id="IPR038637">
    <property type="entry name" value="NPCBM_sf"/>
</dbReference>
<protein>
    <recommendedName>
        <fullName evidence="6">NPCBM/NEW2 domain-containing protein</fullName>
    </recommendedName>
</protein>
<keyword evidence="3" id="KW-0812">Transmembrane</keyword>
<feature type="transmembrane region" description="Helical" evidence="3">
    <location>
        <begin position="32"/>
        <end position="52"/>
    </location>
</feature>
<dbReference type="Proteomes" id="UP000238176">
    <property type="component" value="Unassembled WGS sequence"/>
</dbReference>
<keyword evidence="5" id="KW-1185">Reference proteome</keyword>
<keyword evidence="1" id="KW-0175">Coiled coil</keyword>
<reference evidence="4 5" key="1">
    <citation type="submission" date="2018-03" db="EMBL/GenBank/DDBJ databases">
        <title>Genomic Encyclopedia of Type Strains, Phase III (KMG-III): the genomes of soil and plant-associated and newly described type strains.</title>
        <authorList>
            <person name="Whitman W."/>
        </authorList>
    </citation>
    <scope>NUCLEOTIDE SEQUENCE [LARGE SCALE GENOMIC DNA]</scope>
    <source>
        <strain evidence="4 5">CGMCC 4.7067</strain>
    </source>
</reference>
<dbReference type="Gene3D" id="2.60.120.1060">
    <property type="entry name" value="NPCBM/NEW2 domain"/>
    <property type="match status" value="1"/>
</dbReference>
<dbReference type="RefSeq" id="WP_106365117.1">
    <property type="nucleotide sequence ID" value="NZ_PVTJ01000006.1"/>
</dbReference>
<dbReference type="OrthoDB" id="9918879at2"/>
<keyword evidence="3" id="KW-0472">Membrane</keyword>
<feature type="coiled-coil region" evidence="1">
    <location>
        <begin position="56"/>
        <end position="90"/>
    </location>
</feature>
<evidence type="ECO:0000313" key="4">
    <source>
        <dbReference type="EMBL" id="PRY57947.1"/>
    </source>
</evidence>
<evidence type="ECO:0000256" key="2">
    <source>
        <dbReference type="SAM" id="MobiDB-lite"/>
    </source>
</evidence>
<evidence type="ECO:0000256" key="3">
    <source>
        <dbReference type="SAM" id="Phobius"/>
    </source>
</evidence>
<evidence type="ECO:0000313" key="5">
    <source>
        <dbReference type="Proteomes" id="UP000238176"/>
    </source>
</evidence>
<dbReference type="EMBL" id="PVTJ01000006">
    <property type="protein sequence ID" value="PRY57947.1"/>
    <property type="molecule type" value="Genomic_DNA"/>
</dbReference>
<feature type="compositionally biased region" description="Low complexity" evidence="2">
    <location>
        <begin position="92"/>
        <end position="104"/>
    </location>
</feature>
<accession>A0A2T0UJD3</accession>
<organism evidence="4 5">
    <name type="scientific">Glycomyces artemisiae</name>
    <dbReference type="NCBI Taxonomy" id="1076443"/>
    <lineage>
        <taxon>Bacteria</taxon>
        <taxon>Bacillati</taxon>
        <taxon>Actinomycetota</taxon>
        <taxon>Actinomycetes</taxon>
        <taxon>Glycomycetales</taxon>
        <taxon>Glycomycetaceae</taxon>
        <taxon>Glycomyces</taxon>
    </lineage>
</organism>
<feature type="region of interest" description="Disordered" evidence="2">
    <location>
        <begin position="1"/>
        <end position="25"/>
    </location>
</feature>
<evidence type="ECO:0008006" key="6">
    <source>
        <dbReference type="Google" id="ProtNLM"/>
    </source>
</evidence>